<evidence type="ECO:0000256" key="2">
    <source>
        <dbReference type="ARBA" id="ARBA00022475"/>
    </source>
</evidence>
<proteinExistence type="inferred from homology"/>
<dbReference type="PANTHER" id="PTHR30572:SF4">
    <property type="entry name" value="ABC TRANSPORTER PERMEASE YTRF"/>
    <property type="match status" value="1"/>
</dbReference>
<keyword evidence="3 7" id="KW-0812">Transmembrane</keyword>
<feature type="transmembrane region" description="Helical" evidence="7">
    <location>
        <begin position="370"/>
        <end position="397"/>
    </location>
</feature>
<dbReference type="EMBL" id="JAXQPW010000003">
    <property type="protein sequence ID" value="MDZ5662293.1"/>
    <property type="molecule type" value="Genomic_DNA"/>
</dbReference>
<evidence type="ECO:0000256" key="5">
    <source>
        <dbReference type="ARBA" id="ARBA00023136"/>
    </source>
</evidence>
<evidence type="ECO:0000256" key="1">
    <source>
        <dbReference type="ARBA" id="ARBA00004651"/>
    </source>
</evidence>
<gene>
    <name evidence="10" type="ORF">SFC79_10995</name>
</gene>
<feature type="domain" description="MacB-like periplasmic core" evidence="9">
    <location>
        <begin position="42"/>
        <end position="288"/>
    </location>
</feature>
<dbReference type="PANTHER" id="PTHR30572">
    <property type="entry name" value="MEMBRANE COMPONENT OF TRANSPORTER-RELATED"/>
    <property type="match status" value="1"/>
</dbReference>
<comment type="subcellular location">
    <subcellularLocation>
        <location evidence="1">Cell membrane</location>
        <topology evidence="1">Multi-pass membrane protein</topology>
    </subcellularLocation>
</comment>
<dbReference type="Pfam" id="PF02687">
    <property type="entry name" value="FtsX"/>
    <property type="match status" value="1"/>
</dbReference>
<dbReference type="Proteomes" id="UP001291999">
    <property type="component" value="Unassembled WGS sequence"/>
</dbReference>
<feature type="transmembrane region" description="Helical" evidence="7">
    <location>
        <begin position="323"/>
        <end position="349"/>
    </location>
</feature>
<keyword evidence="5 7" id="KW-0472">Membrane</keyword>
<sequence>MDAYYVRRWRRRDGIDGRDVAVNPREVFRFAVVGLLANKVRSLLTMLGILIGVAAVILLVAVGQGSADAVEDSIESLGSNTITVTGTGAGGGAAVGGPGGPAGGFGGGEEESTSTGTDIASLDLTMDDARALNDARAAPHVRSASPVATAQVDCTVGASSHSVSITGTWPTYFEASNSPVSAGTYFDVEAVNQAQPVAVIGRTVVENLFGDPDEVDPVGESVTCNGVRLSVVGVLAAKGSVGFQDSDDTIIAPISTVQQSLAGYESISSITVQATDSASVEAAQEETSAVLAARHNLADGQSGNWSTLSSETIVSALTESSDVFTVLLGAVAAISLLVGGIGITNIMLVTVTERTREIGVRKAIGASRGVILAQFLVEATLLSVLGGLVGVAVGVLGSNVEIVGVQPTLVPSSIALAFGVSVLVGLFFGSFPASRAAGLRPIDALRYE</sequence>
<evidence type="ECO:0000256" key="6">
    <source>
        <dbReference type="ARBA" id="ARBA00038076"/>
    </source>
</evidence>
<feature type="transmembrane region" description="Helical" evidence="7">
    <location>
        <begin position="43"/>
        <end position="63"/>
    </location>
</feature>
<name>A0ABU5KBE2_9ACTN</name>
<evidence type="ECO:0000259" key="8">
    <source>
        <dbReference type="Pfam" id="PF02687"/>
    </source>
</evidence>
<dbReference type="InterPro" id="IPR003838">
    <property type="entry name" value="ABC3_permease_C"/>
</dbReference>
<accession>A0ABU5KBE2</accession>
<evidence type="ECO:0000313" key="11">
    <source>
        <dbReference type="Proteomes" id="UP001291999"/>
    </source>
</evidence>
<evidence type="ECO:0000256" key="4">
    <source>
        <dbReference type="ARBA" id="ARBA00022989"/>
    </source>
</evidence>
<reference evidence="10 11" key="1">
    <citation type="submission" date="2023-11" db="EMBL/GenBank/DDBJ databases">
        <title>Novel species in genus Nocardioides.</title>
        <authorList>
            <person name="Zhou H."/>
        </authorList>
    </citation>
    <scope>NUCLEOTIDE SEQUENCE [LARGE SCALE GENOMIC DNA]</scope>
    <source>
        <strain evidence="10 11">S-58</strain>
    </source>
</reference>
<dbReference type="InterPro" id="IPR025857">
    <property type="entry name" value="MacB_PCD"/>
</dbReference>
<comment type="caution">
    <text evidence="10">The sequence shown here is derived from an EMBL/GenBank/DDBJ whole genome shotgun (WGS) entry which is preliminary data.</text>
</comment>
<evidence type="ECO:0000256" key="3">
    <source>
        <dbReference type="ARBA" id="ARBA00022692"/>
    </source>
</evidence>
<evidence type="ECO:0000259" key="9">
    <source>
        <dbReference type="Pfam" id="PF12704"/>
    </source>
</evidence>
<feature type="domain" description="ABC3 transporter permease C-terminal" evidence="8">
    <location>
        <begin position="330"/>
        <end position="439"/>
    </location>
</feature>
<dbReference type="RefSeq" id="WP_322424387.1">
    <property type="nucleotide sequence ID" value="NZ_JAXQPW010000003.1"/>
</dbReference>
<dbReference type="InterPro" id="IPR050250">
    <property type="entry name" value="Macrolide_Exporter_MacB"/>
</dbReference>
<keyword evidence="2" id="KW-1003">Cell membrane</keyword>
<feature type="transmembrane region" description="Helical" evidence="7">
    <location>
        <begin position="409"/>
        <end position="431"/>
    </location>
</feature>
<evidence type="ECO:0000256" key="7">
    <source>
        <dbReference type="SAM" id="Phobius"/>
    </source>
</evidence>
<comment type="similarity">
    <text evidence="6">Belongs to the ABC-4 integral membrane protein family.</text>
</comment>
<keyword evidence="4 7" id="KW-1133">Transmembrane helix</keyword>
<protein>
    <submittedName>
        <fullName evidence="10">ABC transporter permease</fullName>
    </submittedName>
</protein>
<dbReference type="Pfam" id="PF12704">
    <property type="entry name" value="MacB_PCD"/>
    <property type="match status" value="1"/>
</dbReference>
<keyword evidence="11" id="KW-1185">Reference proteome</keyword>
<evidence type="ECO:0000313" key="10">
    <source>
        <dbReference type="EMBL" id="MDZ5662293.1"/>
    </source>
</evidence>
<organism evidence="10 11">
    <name type="scientific">Nocardioides renjunii</name>
    <dbReference type="NCBI Taxonomy" id="3095075"/>
    <lineage>
        <taxon>Bacteria</taxon>
        <taxon>Bacillati</taxon>
        <taxon>Actinomycetota</taxon>
        <taxon>Actinomycetes</taxon>
        <taxon>Propionibacteriales</taxon>
        <taxon>Nocardioidaceae</taxon>
        <taxon>Nocardioides</taxon>
    </lineage>
</organism>